<feature type="signal peptide" evidence="1">
    <location>
        <begin position="1"/>
        <end position="21"/>
    </location>
</feature>
<sequence length="69" mass="7813">MKFSKTVLILLTMIFQSTAFAQTANKKSEKGQIEETLMHYIEGTANAEPERLKKPFIPISICTLLQKIV</sequence>
<reference evidence="3 5" key="1">
    <citation type="submission" date="2023-11" db="EMBL/GenBank/DDBJ databases">
        <title>Unpublished Manusciprt.</title>
        <authorList>
            <person name="Saticioglu I.B."/>
            <person name="Ay H."/>
            <person name="Ajmi N."/>
            <person name="Altun S."/>
            <person name="Duman M."/>
        </authorList>
    </citation>
    <scope>NUCLEOTIDE SEQUENCE</scope>
    <source>
        <strain evidence="2 5">Fl-33</strain>
        <strain evidence="3">Fl-77</strain>
    </source>
</reference>
<gene>
    <name evidence="2" type="ORF">SGQ18_17520</name>
    <name evidence="3" type="ORF">SGQ44_17070</name>
</gene>
<accession>A0AAJ2SA58</accession>
<dbReference type="AlphaFoldDB" id="A0AAJ2SA58"/>
<keyword evidence="1" id="KW-0732">Signal</keyword>
<dbReference type="Proteomes" id="UP001270053">
    <property type="component" value="Unassembled WGS sequence"/>
</dbReference>
<evidence type="ECO:0000256" key="1">
    <source>
        <dbReference type="SAM" id="SignalP"/>
    </source>
</evidence>
<comment type="caution">
    <text evidence="3">The sequence shown here is derived from an EMBL/GenBank/DDBJ whole genome shotgun (WGS) entry which is preliminary data.</text>
</comment>
<protein>
    <submittedName>
        <fullName evidence="3">Uncharacterized protein</fullName>
    </submittedName>
</protein>
<evidence type="ECO:0000313" key="2">
    <source>
        <dbReference type="EMBL" id="MDX6183961.1"/>
    </source>
</evidence>
<evidence type="ECO:0000313" key="4">
    <source>
        <dbReference type="Proteomes" id="UP001270053"/>
    </source>
</evidence>
<dbReference type="Proteomes" id="UP001278738">
    <property type="component" value="Unassembled WGS sequence"/>
</dbReference>
<evidence type="ECO:0000313" key="3">
    <source>
        <dbReference type="EMBL" id="MDX6187473.1"/>
    </source>
</evidence>
<name>A0AAJ2SA58_9FLAO</name>
<keyword evidence="5" id="KW-1185">Reference proteome</keyword>
<dbReference type="EMBL" id="JAWXVG010000012">
    <property type="protein sequence ID" value="MDX6183961.1"/>
    <property type="molecule type" value="Genomic_DNA"/>
</dbReference>
<organism evidence="3 4">
    <name type="scientific">Flavobacterium flavipigmentatum</name>
    <dbReference type="NCBI Taxonomy" id="2893884"/>
    <lineage>
        <taxon>Bacteria</taxon>
        <taxon>Pseudomonadati</taxon>
        <taxon>Bacteroidota</taxon>
        <taxon>Flavobacteriia</taxon>
        <taxon>Flavobacteriales</taxon>
        <taxon>Flavobacteriaceae</taxon>
        <taxon>Flavobacterium</taxon>
    </lineage>
</organism>
<evidence type="ECO:0000313" key="5">
    <source>
        <dbReference type="Proteomes" id="UP001278738"/>
    </source>
</evidence>
<dbReference type="RefSeq" id="WP_229973863.1">
    <property type="nucleotide sequence ID" value="NZ_CP087133.1"/>
</dbReference>
<proteinExistence type="predicted"/>
<dbReference type="EMBL" id="JAWXVH010000013">
    <property type="protein sequence ID" value="MDX6187473.1"/>
    <property type="molecule type" value="Genomic_DNA"/>
</dbReference>
<feature type="chain" id="PRO_5042614995" evidence="1">
    <location>
        <begin position="22"/>
        <end position="69"/>
    </location>
</feature>